<dbReference type="InterPro" id="IPR012910">
    <property type="entry name" value="Plug_dom"/>
</dbReference>
<feature type="chain" id="PRO_5045815774" evidence="3">
    <location>
        <begin position="25"/>
        <end position="1021"/>
    </location>
</feature>
<dbReference type="InterPro" id="IPR023996">
    <property type="entry name" value="TonB-dep_OMP_SusC/RagA"/>
</dbReference>
<dbReference type="InterPro" id="IPR000531">
    <property type="entry name" value="Beta-barrel_TonB"/>
</dbReference>
<evidence type="ECO:0000313" key="7">
    <source>
        <dbReference type="Proteomes" id="UP000516439"/>
    </source>
</evidence>
<keyword evidence="2" id="KW-0798">TonB box</keyword>
<reference evidence="6 7" key="1">
    <citation type="submission" date="2020-09" db="EMBL/GenBank/DDBJ databases">
        <title>Pedobacter sp. SW-16 isolated from soil near Yeocheon.</title>
        <authorList>
            <person name="Im H.S."/>
            <person name="Joung Y."/>
            <person name="Lee S.-S."/>
        </authorList>
    </citation>
    <scope>NUCLEOTIDE SEQUENCE [LARGE SCALE GENOMIC DNA]</scope>
    <source>
        <strain evidence="6 7">SW-16</strain>
    </source>
</reference>
<feature type="domain" description="TonB-dependent receptor-like beta-barrel" evidence="4">
    <location>
        <begin position="425"/>
        <end position="989"/>
    </location>
</feature>
<evidence type="ECO:0000256" key="1">
    <source>
        <dbReference type="PROSITE-ProRule" id="PRU01360"/>
    </source>
</evidence>
<organism evidence="6 7">
    <name type="scientific">Pedobacter riviphilus</name>
    <dbReference type="NCBI Taxonomy" id="2766984"/>
    <lineage>
        <taxon>Bacteria</taxon>
        <taxon>Pseudomonadati</taxon>
        <taxon>Bacteroidota</taxon>
        <taxon>Sphingobacteriia</taxon>
        <taxon>Sphingobacteriales</taxon>
        <taxon>Sphingobacteriaceae</taxon>
        <taxon>Pedobacter</taxon>
    </lineage>
</organism>
<dbReference type="Proteomes" id="UP000516439">
    <property type="component" value="Chromosome"/>
</dbReference>
<dbReference type="SUPFAM" id="SSF56935">
    <property type="entry name" value="Porins"/>
    <property type="match status" value="1"/>
</dbReference>
<evidence type="ECO:0000259" key="5">
    <source>
        <dbReference type="Pfam" id="PF07715"/>
    </source>
</evidence>
<dbReference type="RefSeq" id="WP_190328327.1">
    <property type="nucleotide sequence ID" value="NZ_CP061171.1"/>
</dbReference>
<gene>
    <name evidence="6" type="ORF">H9N25_06370</name>
</gene>
<evidence type="ECO:0000259" key="4">
    <source>
        <dbReference type="Pfam" id="PF00593"/>
    </source>
</evidence>
<dbReference type="Pfam" id="PF00593">
    <property type="entry name" value="TonB_dep_Rec_b-barrel"/>
    <property type="match status" value="1"/>
</dbReference>
<proteinExistence type="inferred from homology"/>
<comment type="subcellular location">
    <subcellularLocation>
        <location evidence="1">Cell outer membrane</location>
        <topology evidence="1">Multi-pass membrane protein</topology>
    </subcellularLocation>
</comment>
<sequence length="1021" mass="113200">MQKKLLLKFSAVFLLLLKIIPANASNEAKLALNFKQNIDTLQKAPSLYLVDENQLPLVGIKLVNTKNKFSAVTDMNGIGQLSYSTGDVIEVYALNSLVLKVEIKKNESMIMVSSKNPGVASLKPIRTLYDQTVKPSLSTMATDVVYNTDLTKTPVTSIKSSITGRLAGLYTNQNSGRLGSEGRTDGTASLISLGSLGSDAVTMSLRGQNPVVIVDGIPRPLTIFNMEEIESITVLKDAVSTAMLGVKGASGVILITTRRGAKAKQSISFTAQTAFQKSLKLPQALNSFQYATLYNEARLNDGLTPVYTAADLQAYQTGSDPQGHFDVNWADLVTKPSSRFNHYTLNVSGGNDFGKYFVAVEHVDQNGLFRTSDLNTYNTDNNYKSYVIRSNVDLQINKKLSAGINLMGRLINGNEPGYGSQSILNSIYATPNNAYPIYNPNGSFGTTSSYQNNIYAQAISSGYIGTYKRDVSADLFLKRTFDEITKGLWLKAKASIYATLSENTYRNKSFASFFYNPTTKAYTQYGTIGTQNNYTGINYQGHSDYEELTLGYDRNFGQHGISAVLLANHDNSFTGSDLPYTVQGISGKASYNFDEKYVADVAFGYNGSNYYPPSGNYKYGFFPAMGLAWNINKENFLKDSKWLNSLKLYGSYGKTGNDNPGYFVYIQRYFDGTATYFGSTPGSNTSIYEQPLANPNITWEKANKFNVGLQGAILDNKLSFTAEYYRDKYYDLLMQRGKNSALIGQNYPLENIGQSRYTGWDFKLNFQQTVNDFNYYVAATGGLQQSKVLYQNEVNQPFPWMARTGQAVGQRYGYVADGLFQNTAEVNSSAKLEGYTAQPGDIKYRDLNGDGIINQLDQTAIGNAKPLFYYGLNFGFQFKGFDFSALIQGAMNRTIYLNGNTEWAFQNNGFGQAWEQNLDRWTPQTAATATMPRLSVGTNINNEATSTFWQHSGNYARLKNVEVGYTIPNHWARKIGLQSIRVFGNGTNLLTFSAYDRVDPEVYNGNYPIQRSINMGINIKL</sequence>
<accession>A0ABX6TLJ5</accession>
<dbReference type="Gene3D" id="2.170.130.10">
    <property type="entry name" value="TonB-dependent receptor, plug domain"/>
    <property type="match status" value="1"/>
</dbReference>
<name>A0ABX6TLJ5_9SPHI</name>
<keyword evidence="1" id="KW-0813">Transport</keyword>
<dbReference type="PROSITE" id="PS52016">
    <property type="entry name" value="TONB_DEPENDENT_REC_3"/>
    <property type="match status" value="1"/>
</dbReference>
<keyword evidence="1" id="KW-0812">Transmembrane</keyword>
<keyword evidence="1 2" id="KW-0472">Membrane</keyword>
<dbReference type="NCBIfam" id="TIGR04056">
    <property type="entry name" value="OMP_RagA_SusC"/>
    <property type="match status" value="1"/>
</dbReference>
<dbReference type="InterPro" id="IPR037066">
    <property type="entry name" value="Plug_dom_sf"/>
</dbReference>
<keyword evidence="3" id="KW-0732">Signal</keyword>
<dbReference type="InterPro" id="IPR039426">
    <property type="entry name" value="TonB-dep_rcpt-like"/>
</dbReference>
<dbReference type="NCBIfam" id="TIGR04057">
    <property type="entry name" value="SusC_RagA_signa"/>
    <property type="match status" value="1"/>
</dbReference>
<dbReference type="Pfam" id="PF07715">
    <property type="entry name" value="Plug"/>
    <property type="match status" value="1"/>
</dbReference>
<feature type="signal peptide" evidence="3">
    <location>
        <begin position="1"/>
        <end position="24"/>
    </location>
</feature>
<evidence type="ECO:0000256" key="2">
    <source>
        <dbReference type="RuleBase" id="RU003357"/>
    </source>
</evidence>
<evidence type="ECO:0000313" key="6">
    <source>
        <dbReference type="EMBL" id="QNR86046.1"/>
    </source>
</evidence>
<comment type="similarity">
    <text evidence="1 2">Belongs to the TonB-dependent receptor family.</text>
</comment>
<feature type="domain" description="TonB-dependent receptor plug" evidence="5">
    <location>
        <begin position="138"/>
        <end position="252"/>
    </location>
</feature>
<protein>
    <submittedName>
        <fullName evidence="6">SusC/RagA family TonB-linked outer membrane protein</fullName>
    </submittedName>
</protein>
<keyword evidence="1" id="KW-1134">Transmembrane beta strand</keyword>
<evidence type="ECO:0000256" key="3">
    <source>
        <dbReference type="SAM" id="SignalP"/>
    </source>
</evidence>
<dbReference type="InterPro" id="IPR023997">
    <property type="entry name" value="TonB-dep_OMP_SusC/RagA_CS"/>
</dbReference>
<keyword evidence="7" id="KW-1185">Reference proteome</keyword>
<dbReference type="EMBL" id="CP061171">
    <property type="protein sequence ID" value="QNR86046.1"/>
    <property type="molecule type" value="Genomic_DNA"/>
</dbReference>
<keyword evidence="1" id="KW-0998">Cell outer membrane</keyword>